<name>A0A4R7KPH7_9CLOT</name>
<dbReference type="Pfam" id="PF19912">
    <property type="entry name" value="DUF6385"/>
    <property type="match status" value="1"/>
</dbReference>
<organism evidence="2 3">
    <name type="scientific">Fonticella tunisiensis</name>
    <dbReference type="NCBI Taxonomy" id="1096341"/>
    <lineage>
        <taxon>Bacteria</taxon>
        <taxon>Bacillati</taxon>
        <taxon>Bacillota</taxon>
        <taxon>Clostridia</taxon>
        <taxon>Eubacteriales</taxon>
        <taxon>Clostridiaceae</taxon>
        <taxon>Fonticella</taxon>
    </lineage>
</organism>
<accession>A0A4R7KPH7</accession>
<protein>
    <recommendedName>
        <fullName evidence="1">DUF6385 domain-containing protein</fullName>
    </recommendedName>
</protein>
<evidence type="ECO:0000313" key="2">
    <source>
        <dbReference type="EMBL" id="TDT61021.1"/>
    </source>
</evidence>
<keyword evidence="3" id="KW-1185">Reference proteome</keyword>
<dbReference type="AlphaFoldDB" id="A0A4R7KPH7"/>
<dbReference type="EMBL" id="SOAZ01000009">
    <property type="protein sequence ID" value="TDT61021.1"/>
    <property type="molecule type" value="Genomic_DNA"/>
</dbReference>
<sequence>MPNNLVFNDVASQLKVLVYGLNGANLQSLSLDANGAVSVSANNFSIRSLSVSTDTVSVSANSFDIRPLTVSTDTVSVSANSFDIRPLTVSTDTVSVSANNFSIRSLSVSTDTVSVSANNFNIRSLTQGTDTVGTISSGAVFTSASAVITSTGTGIAFTIDNSQDVIYSFYVRNTGAGAVSVKLQIAPVNTEDYFVDDSTETLVAASTGKVTLATVKYLRYTRLYFDTGSTAGSFEVFYNAHR</sequence>
<feature type="domain" description="DUF6385" evidence="1">
    <location>
        <begin position="162"/>
        <end position="241"/>
    </location>
</feature>
<dbReference type="InterPro" id="IPR045965">
    <property type="entry name" value="DUF6385"/>
</dbReference>
<dbReference type="Proteomes" id="UP000295325">
    <property type="component" value="Unassembled WGS sequence"/>
</dbReference>
<proteinExistence type="predicted"/>
<evidence type="ECO:0000259" key="1">
    <source>
        <dbReference type="Pfam" id="PF19912"/>
    </source>
</evidence>
<gene>
    <name evidence="2" type="ORF">EDD71_10925</name>
</gene>
<reference evidence="2 3" key="1">
    <citation type="submission" date="2019-03" db="EMBL/GenBank/DDBJ databases">
        <title>Genomic Encyclopedia of Type Strains, Phase IV (KMG-IV): sequencing the most valuable type-strain genomes for metagenomic binning, comparative biology and taxonomic classification.</title>
        <authorList>
            <person name="Goeker M."/>
        </authorList>
    </citation>
    <scope>NUCLEOTIDE SEQUENCE [LARGE SCALE GENOMIC DNA]</scope>
    <source>
        <strain evidence="2 3">DSM 24455</strain>
    </source>
</reference>
<dbReference type="RefSeq" id="WP_166636374.1">
    <property type="nucleotide sequence ID" value="NZ_SOAZ01000009.1"/>
</dbReference>
<comment type="caution">
    <text evidence="2">The sequence shown here is derived from an EMBL/GenBank/DDBJ whole genome shotgun (WGS) entry which is preliminary data.</text>
</comment>
<evidence type="ECO:0000313" key="3">
    <source>
        <dbReference type="Proteomes" id="UP000295325"/>
    </source>
</evidence>